<dbReference type="STRING" id="27334.A0A0A2KSY3"/>
<reference evidence="2 3" key="1">
    <citation type="journal article" date="2015" name="Mol. Plant Microbe Interact.">
        <title>Genome, transcriptome, and functional analyses of Penicillium expansum provide new insights into secondary metabolism and pathogenicity.</title>
        <authorList>
            <person name="Ballester A.R."/>
            <person name="Marcet-Houben M."/>
            <person name="Levin E."/>
            <person name="Sela N."/>
            <person name="Selma-Lazaro C."/>
            <person name="Carmona L."/>
            <person name="Wisniewski M."/>
            <person name="Droby S."/>
            <person name="Gonzalez-Candelas L."/>
            <person name="Gabaldon T."/>
        </authorList>
    </citation>
    <scope>NUCLEOTIDE SEQUENCE [LARGE SCALE GENOMIC DNA]</scope>
    <source>
        <strain evidence="2 3">MD-8</strain>
    </source>
</reference>
<dbReference type="PANTHER" id="PTHR35043:SF7">
    <property type="entry name" value="TRANSCRIPTION FACTOR DOMAIN-CONTAINING PROTEIN"/>
    <property type="match status" value="1"/>
</dbReference>
<dbReference type="RefSeq" id="XP_016595554.1">
    <property type="nucleotide sequence ID" value="XM_016745655.1"/>
</dbReference>
<feature type="transmembrane region" description="Helical" evidence="1">
    <location>
        <begin position="68"/>
        <end position="89"/>
    </location>
</feature>
<dbReference type="AlphaFoldDB" id="A0A0A2KSY3"/>
<keyword evidence="1" id="KW-1133">Transmembrane helix</keyword>
<evidence type="ECO:0000313" key="3">
    <source>
        <dbReference type="Proteomes" id="UP000030143"/>
    </source>
</evidence>
<evidence type="ECO:0000256" key="1">
    <source>
        <dbReference type="SAM" id="Phobius"/>
    </source>
</evidence>
<dbReference type="EMBL" id="JQFZ01000259">
    <property type="protein sequence ID" value="KGO52851.1"/>
    <property type="molecule type" value="Genomic_DNA"/>
</dbReference>
<dbReference type="HOGENOM" id="CLU_022883_5_2_1"/>
<proteinExistence type="predicted"/>
<accession>A0A0A2KSY3</accession>
<dbReference type="GeneID" id="27681075"/>
<organism evidence="2 3">
    <name type="scientific">Penicillium expansum</name>
    <name type="common">Blue mold rot fungus</name>
    <dbReference type="NCBI Taxonomy" id="27334"/>
    <lineage>
        <taxon>Eukaryota</taxon>
        <taxon>Fungi</taxon>
        <taxon>Dikarya</taxon>
        <taxon>Ascomycota</taxon>
        <taxon>Pezizomycotina</taxon>
        <taxon>Eurotiomycetes</taxon>
        <taxon>Eurotiomycetidae</taxon>
        <taxon>Eurotiales</taxon>
        <taxon>Aspergillaceae</taxon>
        <taxon>Penicillium</taxon>
    </lineage>
</organism>
<keyword evidence="1" id="KW-0812">Transmembrane</keyword>
<feature type="transmembrane region" description="Helical" evidence="1">
    <location>
        <begin position="353"/>
        <end position="378"/>
    </location>
</feature>
<dbReference type="PANTHER" id="PTHR35043">
    <property type="entry name" value="TRANSCRIPTION FACTOR DOMAIN-CONTAINING PROTEIN"/>
    <property type="match status" value="1"/>
</dbReference>
<dbReference type="VEuPathDB" id="FungiDB:PEXP_095430"/>
<name>A0A0A2KSY3_PENEN</name>
<feature type="transmembrane region" description="Helical" evidence="1">
    <location>
        <begin position="36"/>
        <end position="56"/>
    </location>
</feature>
<feature type="transmembrane region" description="Helical" evidence="1">
    <location>
        <begin position="181"/>
        <end position="199"/>
    </location>
</feature>
<keyword evidence="3" id="KW-1185">Reference proteome</keyword>
<gene>
    <name evidence="2" type="ORF">PEX2_083850</name>
</gene>
<sequence length="448" mass="49292">MESDGICLLAQPSQAVTNTTLEGWQFDDNSRSTWTIVWTCFSTILACTWTVLRVDVPPRSWSASQRNAVKIFLWLLTVLCPEVIAWGTVVEMFAARSTAASCNSAQALVDEPKGEAQGQLVHSWSIPQGYCVKMGGLALQTQDHWLYTVTPRNILVFIRAGMITCSDFRDEDIQDRAKVDALGIVFTVLQSLWAMCNIVTRAAYSLSISPLELGTVAYVACGICLYGFWWNKPKDMATTINIALRYSRDDIPEEVQRIMDASPQGWVHLRGLPSESTPPPALKDSSGRFTFFFADGPARFPSAGEDSAIQLSHGRKALTAVFATFIAISFSGIHVAGWNFIFPTEAEKIAWRVFTLIAISSSFIPLVVAQGPLIAVWLAGKKLLPSCMRSLGDPNSPVTVLEIVLADGSLYLYFIARFGTFALMLSSLRALPADSYITPDWLSSIPHI</sequence>
<keyword evidence="1" id="KW-0472">Membrane</keyword>
<feature type="transmembrane region" description="Helical" evidence="1">
    <location>
        <begin position="211"/>
        <end position="229"/>
    </location>
</feature>
<evidence type="ECO:0000313" key="2">
    <source>
        <dbReference type="EMBL" id="KGO52851.1"/>
    </source>
</evidence>
<comment type="caution">
    <text evidence="2">The sequence shown here is derived from an EMBL/GenBank/DDBJ whole genome shotgun (WGS) entry which is preliminary data.</text>
</comment>
<protein>
    <submittedName>
        <fullName evidence="2">Uncharacterized protein</fullName>
    </submittedName>
</protein>
<feature type="transmembrane region" description="Helical" evidence="1">
    <location>
        <begin position="317"/>
        <end position="341"/>
    </location>
</feature>
<dbReference type="Proteomes" id="UP000030143">
    <property type="component" value="Unassembled WGS sequence"/>
</dbReference>